<proteinExistence type="predicted"/>
<reference evidence="3 4" key="1">
    <citation type="submission" date="2019-01" db="EMBL/GenBank/DDBJ databases">
        <title>Zoogloea oleivorans genome sequencing and assembly.</title>
        <authorList>
            <person name="Tancsics A."/>
            <person name="Farkas M."/>
            <person name="Kriszt B."/>
            <person name="Maroti G."/>
            <person name="Horvath B."/>
        </authorList>
    </citation>
    <scope>NUCLEOTIDE SEQUENCE [LARGE SCALE GENOMIC DNA]</scope>
    <source>
        <strain evidence="3 4">Buc</strain>
    </source>
</reference>
<evidence type="ECO:0000313" key="3">
    <source>
        <dbReference type="EMBL" id="TYC55963.1"/>
    </source>
</evidence>
<comment type="caution">
    <text evidence="3">The sequence shown here is derived from an EMBL/GenBank/DDBJ whole genome shotgun (WGS) entry which is preliminary data.</text>
</comment>
<dbReference type="EMBL" id="SDKK01000012">
    <property type="protein sequence ID" value="TYC55963.1"/>
    <property type="molecule type" value="Genomic_DNA"/>
</dbReference>
<feature type="compositionally biased region" description="Pro residues" evidence="1">
    <location>
        <begin position="269"/>
        <end position="284"/>
    </location>
</feature>
<sequence>MADSSTGRDMPDSTAPRRTTLPAYGELTGLPESLAQRQKHRGKAVKSALTQSMSAGQAGSRVLGGQRRQIDRPFSLLREHSMSLRSLLRPLALAALLLPAAAQAQQVYISTPVQLYAGPDTSYPILFTLFPGMGLEVAGCLPGYQWCDVILPDGQRGWVYGGGLSYSWMGEALPVPQYGASIGIPLITFIIGDYWGHHYRNQPWYNEPRHWRHPPSRPMPPPHVIRPPFPEHRGGWNQPYPPHHERGERDWGDRGDRERGRERERINPPHQPNPPPGRAFPPPQQQERERINPPRQEQIQPQPQPPQQQRPPEGQPRQEREPNRGGNREGTFREHGNRPDGPRGERRE</sequence>
<feature type="domain" description="SH3b" evidence="2">
    <location>
        <begin position="113"/>
        <end position="164"/>
    </location>
</feature>
<dbReference type="OrthoDB" id="8854384at2"/>
<dbReference type="AlphaFoldDB" id="A0A6C2CR32"/>
<dbReference type="Proteomes" id="UP000389128">
    <property type="component" value="Unassembled WGS sequence"/>
</dbReference>
<dbReference type="Pfam" id="PF08239">
    <property type="entry name" value="SH3_3"/>
    <property type="match status" value="1"/>
</dbReference>
<organism evidence="3 4">
    <name type="scientific">Zoogloea oleivorans</name>
    <dbReference type="NCBI Taxonomy" id="1552750"/>
    <lineage>
        <taxon>Bacteria</taxon>
        <taxon>Pseudomonadati</taxon>
        <taxon>Pseudomonadota</taxon>
        <taxon>Betaproteobacteria</taxon>
        <taxon>Rhodocyclales</taxon>
        <taxon>Zoogloeaceae</taxon>
        <taxon>Zoogloea</taxon>
    </lineage>
</organism>
<feature type="compositionally biased region" description="Basic and acidic residues" evidence="1">
    <location>
        <begin position="242"/>
        <end position="267"/>
    </location>
</feature>
<feature type="compositionally biased region" description="Basic and acidic residues" evidence="1">
    <location>
        <begin position="316"/>
        <end position="348"/>
    </location>
</feature>
<name>A0A6C2CR32_9RHOO</name>
<evidence type="ECO:0000313" key="4">
    <source>
        <dbReference type="Proteomes" id="UP000389128"/>
    </source>
</evidence>
<evidence type="ECO:0000259" key="2">
    <source>
        <dbReference type="Pfam" id="PF08239"/>
    </source>
</evidence>
<gene>
    <name evidence="3" type="ORF">ETQ85_13775</name>
</gene>
<evidence type="ECO:0000256" key="1">
    <source>
        <dbReference type="SAM" id="MobiDB-lite"/>
    </source>
</evidence>
<keyword evidence="4" id="KW-1185">Reference proteome</keyword>
<accession>A0A6C2CR32</accession>
<feature type="region of interest" description="Disordered" evidence="1">
    <location>
        <begin position="1"/>
        <end position="25"/>
    </location>
</feature>
<feature type="region of interest" description="Disordered" evidence="1">
    <location>
        <begin position="222"/>
        <end position="348"/>
    </location>
</feature>
<dbReference type="InterPro" id="IPR003646">
    <property type="entry name" value="SH3-like_bac-type"/>
</dbReference>
<protein>
    <recommendedName>
        <fullName evidence="2">SH3b domain-containing protein</fullName>
    </recommendedName>
</protein>
<dbReference type="Gene3D" id="2.30.30.40">
    <property type="entry name" value="SH3 Domains"/>
    <property type="match status" value="1"/>
</dbReference>